<evidence type="ECO:0000313" key="2">
    <source>
        <dbReference type="Proteomes" id="UP001230649"/>
    </source>
</evidence>
<comment type="caution">
    <text evidence="1">The sequence shown here is derived from an EMBL/GenBank/DDBJ whole genome shotgun (WGS) entry which is preliminary data.</text>
</comment>
<organism evidence="1 2">
    <name type="scientific">Naganishia adeliensis</name>
    <dbReference type="NCBI Taxonomy" id="92952"/>
    <lineage>
        <taxon>Eukaryota</taxon>
        <taxon>Fungi</taxon>
        <taxon>Dikarya</taxon>
        <taxon>Basidiomycota</taxon>
        <taxon>Agaricomycotina</taxon>
        <taxon>Tremellomycetes</taxon>
        <taxon>Filobasidiales</taxon>
        <taxon>Filobasidiaceae</taxon>
        <taxon>Naganishia</taxon>
    </lineage>
</organism>
<dbReference type="EMBL" id="JASBWS010000004">
    <property type="protein sequence ID" value="KAJ9116084.1"/>
    <property type="molecule type" value="Genomic_DNA"/>
</dbReference>
<accession>A0ACC2WYA2</accession>
<gene>
    <name evidence="1" type="ORF">QFC20_000757</name>
</gene>
<dbReference type="Proteomes" id="UP001230649">
    <property type="component" value="Unassembled WGS sequence"/>
</dbReference>
<protein>
    <submittedName>
        <fullName evidence="1">Uncharacterized protein</fullName>
    </submittedName>
</protein>
<evidence type="ECO:0000313" key="1">
    <source>
        <dbReference type="EMBL" id="KAJ9116084.1"/>
    </source>
</evidence>
<sequence>MSLPAPASSTLPYRKSRVESSLRSVKLVCRRHPAIAFFGLTYLILFLRPLWIFVTHAKSHGFLVQPIPANHHIIGFLHRYIVPAVVFPIEEIVNARSPYEWPQPELSKPIYRPRRRLRRSASAVRIHDQAVMQNKQHYELVSPAYLAFHTFSIANSSKAREFRDLSREHQRKRIPEDYAHLVDWQFVMASPPDRAEDVWAELEAEQAEHGDILLLGEMAKVEGERMPENMNGGKTYRWMQEVVKRSEDGRGRQALWVMKTDSDTYHVLPNLLDFLGTYDAKEPTYFGSSYGISYTPNAYFQGLGYGFNWSLLRTLVDANIPKNLTVGHEDHVTGSWMWSLPAKPKDSRSQHAQRLDPTNNIMAFAPPPKDPYTGLVRADFYARASSWFYWWIPKTERMILTHGMKTNEVCTTRR</sequence>
<keyword evidence="2" id="KW-1185">Reference proteome</keyword>
<reference evidence="1" key="1">
    <citation type="submission" date="2023-04" db="EMBL/GenBank/DDBJ databases">
        <title>Draft Genome sequencing of Naganishia species isolated from polar environments using Oxford Nanopore Technology.</title>
        <authorList>
            <person name="Leo P."/>
            <person name="Venkateswaran K."/>
        </authorList>
    </citation>
    <scope>NUCLEOTIDE SEQUENCE</scope>
    <source>
        <strain evidence="1">MNA-CCFEE 5262</strain>
    </source>
</reference>
<name>A0ACC2WYA2_9TREE</name>
<proteinExistence type="predicted"/>